<dbReference type="Proteomes" id="UP001215280">
    <property type="component" value="Unassembled WGS sequence"/>
</dbReference>
<dbReference type="EMBL" id="JARJLG010000270">
    <property type="protein sequence ID" value="KAJ7721261.1"/>
    <property type="molecule type" value="Genomic_DNA"/>
</dbReference>
<evidence type="ECO:0000313" key="3">
    <source>
        <dbReference type="Proteomes" id="UP001215280"/>
    </source>
</evidence>
<organism evidence="1 3">
    <name type="scientific">Mycena maculata</name>
    <dbReference type="NCBI Taxonomy" id="230809"/>
    <lineage>
        <taxon>Eukaryota</taxon>
        <taxon>Fungi</taxon>
        <taxon>Dikarya</taxon>
        <taxon>Basidiomycota</taxon>
        <taxon>Agaricomycotina</taxon>
        <taxon>Agaricomycetes</taxon>
        <taxon>Agaricomycetidae</taxon>
        <taxon>Agaricales</taxon>
        <taxon>Marasmiineae</taxon>
        <taxon>Mycenaceae</taxon>
        <taxon>Mycena</taxon>
    </lineage>
</organism>
<comment type="caution">
    <text evidence="1">The sequence shown here is derived from an EMBL/GenBank/DDBJ whole genome shotgun (WGS) entry which is preliminary data.</text>
</comment>
<evidence type="ECO:0000313" key="2">
    <source>
        <dbReference type="EMBL" id="KAJ7721261.1"/>
    </source>
</evidence>
<sequence>MSRKHYHIYFTPTSRGLLWIITRYDGCKSTACYCCPRPVPDSVLSKLICVPATSCAILQDDNLGPSTLQVHVTPATPLCIESTLPLSVRSKSATVVSQILFQILHHSSPSSKTPAVVKQVPHSTSACLGAALIQAPSVSHSLPVLLAYIATLNVYFRSLLYLDTYYIVSLKIFEKGLGQL</sequence>
<dbReference type="AlphaFoldDB" id="A0AAD7HFT9"/>
<protein>
    <submittedName>
        <fullName evidence="1">Uncharacterized protein</fullName>
    </submittedName>
</protein>
<reference evidence="1" key="1">
    <citation type="submission" date="2023-03" db="EMBL/GenBank/DDBJ databases">
        <title>Massive genome expansion in bonnet fungi (Mycena s.s.) driven by repeated elements and novel gene families across ecological guilds.</title>
        <authorList>
            <consortium name="Lawrence Berkeley National Laboratory"/>
            <person name="Harder C.B."/>
            <person name="Miyauchi S."/>
            <person name="Viragh M."/>
            <person name="Kuo A."/>
            <person name="Thoen E."/>
            <person name="Andreopoulos B."/>
            <person name="Lu D."/>
            <person name="Skrede I."/>
            <person name="Drula E."/>
            <person name="Henrissat B."/>
            <person name="Morin E."/>
            <person name="Kohler A."/>
            <person name="Barry K."/>
            <person name="LaButti K."/>
            <person name="Morin E."/>
            <person name="Salamov A."/>
            <person name="Lipzen A."/>
            <person name="Mereny Z."/>
            <person name="Hegedus B."/>
            <person name="Baldrian P."/>
            <person name="Stursova M."/>
            <person name="Weitz H."/>
            <person name="Taylor A."/>
            <person name="Grigoriev I.V."/>
            <person name="Nagy L.G."/>
            <person name="Martin F."/>
            <person name="Kauserud H."/>
        </authorList>
    </citation>
    <scope>NUCLEOTIDE SEQUENCE</scope>
    <source>
        <strain evidence="1">CBHHK188m</strain>
    </source>
</reference>
<keyword evidence="3" id="KW-1185">Reference proteome</keyword>
<name>A0AAD7HFT9_9AGAR</name>
<gene>
    <name evidence="2" type="ORF">DFH07DRAFT_784179</name>
    <name evidence="1" type="ORF">DFH07DRAFT_784565</name>
</gene>
<accession>A0AAD7HFT9</accession>
<dbReference type="EMBL" id="JARJLG010000287">
    <property type="protein sequence ID" value="KAJ7719799.1"/>
    <property type="molecule type" value="Genomic_DNA"/>
</dbReference>
<evidence type="ECO:0000313" key="1">
    <source>
        <dbReference type="EMBL" id="KAJ7719799.1"/>
    </source>
</evidence>
<proteinExistence type="predicted"/>